<sequence>MVRVADGVLDAIAAHCLRTYPLEACGLLLGDDRAIVEAFPGRNEAHSARVFTMAPEDVLRAEQRAERAGLEIVGVFHSHTHSEAFPSPTDVRQAVDDRWVYVIASLARPRVDIRAYRISRGLVREEQVVQGASSGGG</sequence>
<dbReference type="Gene3D" id="3.40.140.10">
    <property type="entry name" value="Cytidine Deaminase, domain 2"/>
    <property type="match status" value="1"/>
</dbReference>
<dbReference type="CDD" id="cd08070">
    <property type="entry name" value="MPN_like"/>
    <property type="match status" value="1"/>
</dbReference>
<dbReference type="OrthoDB" id="3196553at2"/>
<dbReference type="InterPro" id="IPR037518">
    <property type="entry name" value="MPN"/>
</dbReference>
<keyword evidence="1" id="KW-0645">Protease</keyword>
<dbReference type="KEGG" id="afo:Afer_1753"/>
<dbReference type="FunFam" id="3.40.140.10:FF:000085">
    <property type="entry name" value="Mov34/MPN/PAD-1 family protein"/>
    <property type="match status" value="1"/>
</dbReference>
<dbReference type="PANTHER" id="PTHR34858:SF1">
    <property type="entry name" value="CYSO-CYSTEINE PEPTIDASE"/>
    <property type="match status" value="1"/>
</dbReference>
<keyword evidence="5" id="KW-0482">Metalloprotease</keyword>
<protein>
    <submittedName>
        <fullName evidence="7">Mov34/MPN/PAD-1 family protein</fullName>
    </submittedName>
</protein>
<dbReference type="Proteomes" id="UP000000771">
    <property type="component" value="Chromosome"/>
</dbReference>
<dbReference type="InterPro" id="IPR051929">
    <property type="entry name" value="VirAsm_ModProt"/>
</dbReference>
<reference evidence="7 8" key="1">
    <citation type="journal article" date="2009" name="Stand. Genomic Sci.">
        <title>Complete genome sequence of Acidimicrobium ferrooxidans type strain (ICP).</title>
        <authorList>
            <person name="Clum A."/>
            <person name="Nolan M."/>
            <person name="Lang E."/>
            <person name="Glavina Del Rio T."/>
            <person name="Tice H."/>
            <person name="Copeland A."/>
            <person name="Cheng J.F."/>
            <person name="Lucas S."/>
            <person name="Chen F."/>
            <person name="Bruce D."/>
            <person name="Goodwin L."/>
            <person name="Pitluck S."/>
            <person name="Ivanova N."/>
            <person name="Mavrommatis K."/>
            <person name="Mikhailova N."/>
            <person name="Pati A."/>
            <person name="Chen A."/>
            <person name="Palaniappan K."/>
            <person name="Goker M."/>
            <person name="Spring S."/>
            <person name="Land M."/>
            <person name="Hauser L."/>
            <person name="Chang Y.J."/>
            <person name="Jeffries C.C."/>
            <person name="Chain P."/>
            <person name="Bristow J."/>
            <person name="Eisen J.A."/>
            <person name="Markowitz V."/>
            <person name="Hugenholtz P."/>
            <person name="Kyrpides N.C."/>
            <person name="Klenk H.P."/>
            <person name="Lapidus A."/>
        </authorList>
    </citation>
    <scope>NUCLEOTIDE SEQUENCE [LARGE SCALE GENOMIC DNA]</scope>
    <source>
        <strain evidence="8">DSM 10331 / JCM 15462 / NBRC 103882 / ICP</strain>
    </source>
</reference>
<dbReference type="SUPFAM" id="SSF102712">
    <property type="entry name" value="JAB1/MPN domain"/>
    <property type="match status" value="1"/>
</dbReference>
<gene>
    <name evidence="7" type="ordered locus">Afer_1753</name>
</gene>
<evidence type="ECO:0000256" key="4">
    <source>
        <dbReference type="ARBA" id="ARBA00022833"/>
    </source>
</evidence>
<accession>C7M111</accession>
<dbReference type="PANTHER" id="PTHR34858">
    <property type="entry name" value="CYSO-CYSTEINE PEPTIDASE"/>
    <property type="match status" value="1"/>
</dbReference>
<dbReference type="Pfam" id="PF14464">
    <property type="entry name" value="Prok-JAB"/>
    <property type="match status" value="1"/>
</dbReference>
<dbReference type="GO" id="GO:0006508">
    <property type="term" value="P:proteolysis"/>
    <property type="evidence" value="ECO:0007669"/>
    <property type="project" value="UniProtKB-KW"/>
</dbReference>
<keyword evidence="8" id="KW-1185">Reference proteome</keyword>
<dbReference type="InterPro" id="IPR028090">
    <property type="entry name" value="JAB_dom_prok"/>
</dbReference>
<evidence type="ECO:0000313" key="7">
    <source>
        <dbReference type="EMBL" id="ACU54669.1"/>
    </source>
</evidence>
<dbReference type="eggNOG" id="COG1310">
    <property type="taxonomic scope" value="Bacteria"/>
</dbReference>
<keyword evidence="4" id="KW-0862">Zinc</keyword>
<dbReference type="InterPro" id="IPR000555">
    <property type="entry name" value="JAMM/MPN+_dom"/>
</dbReference>
<name>C7M111_ACIFD</name>
<dbReference type="AlphaFoldDB" id="C7M111"/>
<evidence type="ECO:0000313" key="8">
    <source>
        <dbReference type="Proteomes" id="UP000000771"/>
    </source>
</evidence>
<evidence type="ECO:0000256" key="2">
    <source>
        <dbReference type="ARBA" id="ARBA00022723"/>
    </source>
</evidence>
<dbReference type="STRING" id="525909.Afer_1753"/>
<dbReference type="GO" id="GO:0008235">
    <property type="term" value="F:metalloexopeptidase activity"/>
    <property type="evidence" value="ECO:0007669"/>
    <property type="project" value="TreeGrafter"/>
</dbReference>
<evidence type="ECO:0000259" key="6">
    <source>
        <dbReference type="PROSITE" id="PS50249"/>
    </source>
</evidence>
<evidence type="ECO:0000256" key="3">
    <source>
        <dbReference type="ARBA" id="ARBA00022801"/>
    </source>
</evidence>
<dbReference type="HOGENOM" id="CLU_116765_1_0_11"/>
<feature type="domain" description="MPN" evidence="6">
    <location>
        <begin position="2"/>
        <end position="122"/>
    </location>
</feature>
<dbReference type="GO" id="GO:0008270">
    <property type="term" value="F:zinc ion binding"/>
    <property type="evidence" value="ECO:0007669"/>
    <property type="project" value="TreeGrafter"/>
</dbReference>
<dbReference type="SMART" id="SM00232">
    <property type="entry name" value="JAB_MPN"/>
    <property type="match status" value="1"/>
</dbReference>
<evidence type="ECO:0000256" key="5">
    <source>
        <dbReference type="ARBA" id="ARBA00023049"/>
    </source>
</evidence>
<keyword evidence="3" id="KW-0378">Hydrolase</keyword>
<proteinExistence type="predicted"/>
<dbReference type="PROSITE" id="PS50249">
    <property type="entry name" value="MPN"/>
    <property type="match status" value="1"/>
</dbReference>
<evidence type="ECO:0000256" key="1">
    <source>
        <dbReference type="ARBA" id="ARBA00022670"/>
    </source>
</evidence>
<organism evidence="7 8">
    <name type="scientific">Acidimicrobium ferrooxidans (strain DSM 10331 / JCM 15462 / NBRC 103882 / ICP)</name>
    <dbReference type="NCBI Taxonomy" id="525909"/>
    <lineage>
        <taxon>Bacteria</taxon>
        <taxon>Bacillati</taxon>
        <taxon>Actinomycetota</taxon>
        <taxon>Acidimicrobiia</taxon>
        <taxon>Acidimicrobiales</taxon>
        <taxon>Acidimicrobiaceae</taxon>
        <taxon>Acidimicrobium</taxon>
    </lineage>
</organism>
<keyword evidence="2" id="KW-0479">Metal-binding</keyword>
<dbReference type="RefSeq" id="WP_015799148.1">
    <property type="nucleotide sequence ID" value="NC_013124.1"/>
</dbReference>
<dbReference type="EMBL" id="CP001631">
    <property type="protein sequence ID" value="ACU54669.1"/>
    <property type="molecule type" value="Genomic_DNA"/>
</dbReference>